<dbReference type="PANTHER" id="PTHR44835">
    <property type="entry name" value="UDP-N-ACETYLGLUCOSAMINE--PEPTIDE N-ACETYLGLUCOSAMINYLTRANSFERASE SPINDLY-RELATED"/>
    <property type="match status" value="1"/>
</dbReference>
<keyword evidence="5" id="KW-0802">TPR repeat</keyword>
<organism evidence="7">
    <name type="scientific">viral metagenome</name>
    <dbReference type="NCBI Taxonomy" id="1070528"/>
    <lineage>
        <taxon>unclassified sequences</taxon>
        <taxon>metagenomes</taxon>
        <taxon>organismal metagenomes</taxon>
    </lineage>
</organism>
<proteinExistence type="predicted"/>
<dbReference type="Pfam" id="PF13844">
    <property type="entry name" value="Glyco_transf_41"/>
    <property type="match status" value="2"/>
</dbReference>
<dbReference type="InterPro" id="IPR029489">
    <property type="entry name" value="OGT/SEC/SPY_C"/>
</dbReference>
<evidence type="ECO:0000313" key="7">
    <source>
        <dbReference type="EMBL" id="QHT83941.1"/>
    </source>
</evidence>
<feature type="domain" description="O-GlcNAc transferase C-terminal" evidence="6">
    <location>
        <begin position="472"/>
        <end position="616"/>
    </location>
</feature>
<dbReference type="AlphaFoldDB" id="A0A6C0HTC6"/>
<evidence type="ECO:0000256" key="4">
    <source>
        <dbReference type="ARBA" id="ARBA00022737"/>
    </source>
</evidence>
<dbReference type="PANTHER" id="PTHR44835:SF1">
    <property type="entry name" value="PROTEIN O-GLCNAC TRANSFERASE"/>
    <property type="match status" value="1"/>
</dbReference>
<protein>
    <recommendedName>
        <fullName evidence="6">O-GlcNAc transferase C-terminal domain-containing protein</fullName>
    </recommendedName>
</protein>
<keyword evidence="3" id="KW-0808">Transferase</keyword>
<dbReference type="Gene3D" id="3.40.50.2000">
    <property type="entry name" value="Glycogen Phosphorylase B"/>
    <property type="match status" value="1"/>
</dbReference>
<feature type="domain" description="O-GlcNAc transferase C-terminal" evidence="6">
    <location>
        <begin position="293"/>
        <end position="449"/>
    </location>
</feature>
<dbReference type="Gene3D" id="3.40.50.11380">
    <property type="match status" value="1"/>
</dbReference>
<evidence type="ECO:0000259" key="6">
    <source>
        <dbReference type="Pfam" id="PF13844"/>
    </source>
</evidence>
<evidence type="ECO:0000256" key="1">
    <source>
        <dbReference type="ARBA" id="ARBA00004922"/>
    </source>
</evidence>
<keyword evidence="4" id="KW-0677">Repeat</keyword>
<name>A0A6C0HTC6_9ZZZZ</name>
<keyword evidence="2" id="KW-0328">Glycosyltransferase</keyword>
<evidence type="ECO:0000256" key="3">
    <source>
        <dbReference type="ARBA" id="ARBA00022679"/>
    </source>
</evidence>
<dbReference type="GO" id="GO:0016757">
    <property type="term" value="F:glycosyltransferase activity"/>
    <property type="evidence" value="ECO:0007669"/>
    <property type="project" value="UniProtKB-KW"/>
</dbReference>
<evidence type="ECO:0000256" key="5">
    <source>
        <dbReference type="ARBA" id="ARBA00022803"/>
    </source>
</evidence>
<reference evidence="7" key="1">
    <citation type="journal article" date="2020" name="Nature">
        <title>Giant virus diversity and host interactions through global metagenomics.</title>
        <authorList>
            <person name="Schulz F."/>
            <person name="Roux S."/>
            <person name="Paez-Espino D."/>
            <person name="Jungbluth S."/>
            <person name="Walsh D.A."/>
            <person name="Denef V.J."/>
            <person name="McMahon K.D."/>
            <person name="Konstantinidis K.T."/>
            <person name="Eloe-Fadrosh E.A."/>
            <person name="Kyrpides N.C."/>
            <person name="Woyke T."/>
        </authorList>
    </citation>
    <scope>NUCLEOTIDE SEQUENCE</scope>
    <source>
        <strain evidence="7">GVMAG-M-3300023184-16</strain>
    </source>
</reference>
<sequence length="667" mass="78659">MQNDAEMFVFTESQKHPFFLTYETIMSSFPTHDQDLLVSWYDEGIRMVKQHAQNPTLCIKILHMLLLVFPKNPELYYFMGCLQKSLANTCKQSVLYWFQKAFQEFTPSGDSETLNPYQIENTLDFFKFLFECNYMNYIQYLMDTNESIFQKLLQIPCDPRWLLFLIAYYIKSNQLKHATQIYNLLQQGNIGSYSKDLQYKIYNNCLIMHTHMANFDRIPELLRRNFEICHSMKEDTEIEWNTKKHVFCSNMLHYDYMYHDPQDHRNMCLHVETYFPKLDDDFSPKEEPLLDLSFTEKIRVGYISSDFVEHAVSHFILPILEHHNLEEFEVTLFVTHNYSTIITEPQYARDCQRHRIVNLQHLSTENAVAKIREFNVQLLIDLNGYTEGHRLDILAQRPAPIQISYLGFPNTVGSAHILQYRITDHIADLPDSQQWFAEQRLYMSRCFLLYRSLAQTSPLPFLNGNSPFFPWIVLGAMNRESKNSDEVMQCWRTILEKTSHTKILIKLSSKEHDEIHMENYRKKLCIGGVLENRILFAKYGSTTEYFRLFSFIDVLLDTFPYSGTTTTCNALYNSVPVITLSQRDLHAHNVTASILTHCGMSEWVTTNPQDYIHKVIEWVTCPVNLATYRGNEHGPGEVHRRFVEGMMRPEPFMKEYEGILRDVYEKK</sequence>
<dbReference type="EMBL" id="MN740015">
    <property type="protein sequence ID" value="QHT83941.1"/>
    <property type="molecule type" value="Genomic_DNA"/>
</dbReference>
<accession>A0A6C0HTC6</accession>
<evidence type="ECO:0000256" key="2">
    <source>
        <dbReference type="ARBA" id="ARBA00022676"/>
    </source>
</evidence>
<dbReference type="InterPro" id="IPR051939">
    <property type="entry name" value="Glycosyltr_41/O-GlcNAc_trsf"/>
</dbReference>
<comment type="pathway">
    <text evidence="1">Protein modification; protein glycosylation.</text>
</comment>